<dbReference type="EMBL" id="JAVREH010000019">
    <property type="protein sequence ID" value="MDT0262542.1"/>
    <property type="molecule type" value="Genomic_DNA"/>
</dbReference>
<reference evidence="3" key="1">
    <citation type="submission" date="2023-07" db="EMBL/GenBank/DDBJ databases">
        <title>30 novel species of actinomycetes from the DSMZ collection.</title>
        <authorList>
            <person name="Nouioui I."/>
        </authorList>
    </citation>
    <scope>NUCLEOTIDE SEQUENCE [LARGE SCALE GENOMIC DNA]</scope>
    <source>
        <strain evidence="3">DSM 44399</strain>
    </source>
</reference>
<keyword evidence="2" id="KW-0560">Oxidoreductase</keyword>
<dbReference type="PANTHER" id="PTHR42685">
    <property type="entry name" value="GERANYLGERANYL DIPHOSPHATE REDUCTASE"/>
    <property type="match status" value="1"/>
</dbReference>
<dbReference type="PANTHER" id="PTHR42685:SF19">
    <property type="entry name" value="POSSIBLE OXIDOREDUCTASE"/>
    <property type="match status" value="1"/>
</dbReference>
<dbReference type="GO" id="GO:0016491">
    <property type="term" value="F:oxidoreductase activity"/>
    <property type="evidence" value="ECO:0007669"/>
    <property type="project" value="UniProtKB-KW"/>
</dbReference>
<dbReference type="Gene3D" id="3.50.50.60">
    <property type="entry name" value="FAD/NAD(P)-binding domain"/>
    <property type="match status" value="1"/>
</dbReference>
<dbReference type="RefSeq" id="WP_311423691.1">
    <property type="nucleotide sequence ID" value="NZ_JAVREH010000019.1"/>
</dbReference>
<keyword evidence="3" id="KW-1185">Reference proteome</keyword>
<dbReference type="PRINTS" id="PR00420">
    <property type="entry name" value="RNGMNOXGNASE"/>
</dbReference>
<dbReference type="InterPro" id="IPR036188">
    <property type="entry name" value="FAD/NAD-bd_sf"/>
</dbReference>
<dbReference type="SUPFAM" id="SSF51905">
    <property type="entry name" value="FAD/NAD(P)-binding domain"/>
    <property type="match status" value="1"/>
</dbReference>
<evidence type="ECO:0000259" key="1">
    <source>
        <dbReference type="Pfam" id="PF01494"/>
    </source>
</evidence>
<feature type="domain" description="FAD-binding" evidence="1">
    <location>
        <begin position="13"/>
        <end position="292"/>
    </location>
</feature>
<protein>
    <submittedName>
        <fullName evidence="2">NAD(P)/FAD-dependent oxidoreductase</fullName>
        <ecNumber evidence="2">1.-.-.-</ecNumber>
    </submittedName>
</protein>
<dbReference type="Pfam" id="PF01494">
    <property type="entry name" value="FAD_binding_3"/>
    <property type="match status" value="1"/>
</dbReference>
<accession>A0ABU2JC25</accession>
<sequence>MSDVPVSDVLVSDVLVAGGGPIGLATALHVHAAGLTVTVVEPRQGPMDKACGEGLMPGAVRVLAELGVNPLGQDVHGIRYRDGDRTAEAPFRNGFGRGVRRTELQRALRATVDEHAIPVVCGTVTDIVQDRHGVRACGLSARYLVAADGLHSGVRRSMNLVRNTDPSARRWGQRRHFEMAPWTNYIEVHWGAASEAYVTPVGDGLVGVAILSSHRTPFDEQLRDFPDLVERISDATGSRVMGAGPLRQTASRRVAGRVLLVGDAAGYVDALTGDGIAVGLDSGRRLAQCLAEDRPDRYESEWRRSSRRYRAITGSLLRATAIPRVRGAIVPLAERVPALFQGVVRQLSG</sequence>
<gene>
    <name evidence="2" type="ORF">RM423_14190</name>
</gene>
<name>A0ABU2JC25_9ACTN</name>
<proteinExistence type="predicted"/>
<evidence type="ECO:0000313" key="3">
    <source>
        <dbReference type="Proteomes" id="UP001183176"/>
    </source>
</evidence>
<dbReference type="EC" id="1.-.-.-" evidence="2"/>
<dbReference type="InterPro" id="IPR050407">
    <property type="entry name" value="Geranylgeranyl_reductase"/>
</dbReference>
<dbReference type="Proteomes" id="UP001183176">
    <property type="component" value="Unassembled WGS sequence"/>
</dbReference>
<organism evidence="2 3">
    <name type="scientific">Jatrophihabitans lederbergiae</name>
    <dbReference type="NCBI Taxonomy" id="3075547"/>
    <lineage>
        <taxon>Bacteria</taxon>
        <taxon>Bacillati</taxon>
        <taxon>Actinomycetota</taxon>
        <taxon>Actinomycetes</taxon>
        <taxon>Jatrophihabitantales</taxon>
        <taxon>Jatrophihabitantaceae</taxon>
        <taxon>Jatrophihabitans</taxon>
    </lineage>
</organism>
<comment type="caution">
    <text evidence="2">The sequence shown here is derived from an EMBL/GenBank/DDBJ whole genome shotgun (WGS) entry which is preliminary data.</text>
</comment>
<evidence type="ECO:0000313" key="2">
    <source>
        <dbReference type="EMBL" id="MDT0262542.1"/>
    </source>
</evidence>
<dbReference type="InterPro" id="IPR002938">
    <property type="entry name" value="FAD-bd"/>
</dbReference>